<dbReference type="PANTHER" id="PTHR45624">
    <property type="entry name" value="MITOCHONDRIAL BASIC AMINO ACIDS TRANSPORTER-RELATED"/>
    <property type="match status" value="1"/>
</dbReference>
<feature type="region of interest" description="Disordered" evidence="12">
    <location>
        <begin position="173"/>
        <end position="192"/>
    </location>
</feature>
<evidence type="ECO:0000256" key="12">
    <source>
        <dbReference type="SAM" id="MobiDB-lite"/>
    </source>
</evidence>
<proteinExistence type="inferred from homology"/>
<keyword evidence="9 10" id="KW-0472">Membrane</keyword>
<comment type="subcellular location">
    <subcellularLocation>
        <location evidence="1">Mitochondrion membrane</location>
        <topology evidence="1">Multi-pass membrane protein</topology>
    </subcellularLocation>
</comment>
<accession>A0A0G4MD46</accession>
<comment type="similarity">
    <text evidence="2 11">Belongs to the mitochondrial carrier (TC 2.A.29) family.</text>
</comment>
<keyword evidence="6" id="KW-0999">Mitochondrion inner membrane</keyword>
<evidence type="ECO:0000256" key="3">
    <source>
        <dbReference type="ARBA" id="ARBA00022448"/>
    </source>
</evidence>
<evidence type="ECO:0008006" key="15">
    <source>
        <dbReference type="Google" id="ProtNLM"/>
    </source>
</evidence>
<dbReference type="GO" id="GO:0031966">
    <property type="term" value="C:mitochondrial membrane"/>
    <property type="evidence" value="ECO:0007669"/>
    <property type="project" value="UniProtKB-SubCell"/>
</dbReference>
<gene>
    <name evidence="13" type="ORF">BN1708_016069</name>
</gene>
<dbReference type="SUPFAM" id="SSF103506">
    <property type="entry name" value="Mitochondrial carrier"/>
    <property type="match status" value="1"/>
</dbReference>
<keyword evidence="4 10" id="KW-0812">Transmembrane</keyword>
<dbReference type="Proteomes" id="UP000044602">
    <property type="component" value="Unassembled WGS sequence"/>
</dbReference>
<keyword evidence="7" id="KW-1133">Transmembrane helix</keyword>
<dbReference type="Pfam" id="PF00153">
    <property type="entry name" value="Mito_carr"/>
    <property type="match status" value="3"/>
</dbReference>
<dbReference type="InterPro" id="IPR023395">
    <property type="entry name" value="MCP_dom_sf"/>
</dbReference>
<evidence type="ECO:0000256" key="1">
    <source>
        <dbReference type="ARBA" id="ARBA00004225"/>
    </source>
</evidence>
<evidence type="ECO:0000256" key="7">
    <source>
        <dbReference type="ARBA" id="ARBA00022989"/>
    </source>
</evidence>
<evidence type="ECO:0000313" key="13">
    <source>
        <dbReference type="EMBL" id="CRK32066.1"/>
    </source>
</evidence>
<keyword evidence="3 11" id="KW-0813">Transport</keyword>
<evidence type="ECO:0000256" key="6">
    <source>
        <dbReference type="ARBA" id="ARBA00022792"/>
    </source>
</evidence>
<dbReference type="Gene3D" id="1.50.40.10">
    <property type="entry name" value="Mitochondrial carrier domain"/>
    <property type="match status" value="1"/>
</dbReference>
<keyword evidence="8" id="KW-0496">Mitochondrion</keyword>
<dbReference type="GO" id="GO:0022857">
    <property type="term" value="F:transmembrane transporter activity"/>
    <property type="evidence" value="ECO:0007669"/>
    <property type="project" value="TreeGrafter"/>
</dbReference>
<evidence type="ECO:0000256" key="11">
    <source>
        <dbReference type="RuleBase" id="RU000488"/>
    </source>
</evidence>
<dbReference type="PANTHER" id="PTHR45624:SF9">
    <property type="entry name" value="CARRIER PROTEIN, PUTATIVE (AFU_ORTHOLOGUE AFUA_4G06390)-RELATED"/>
    <property type="match status" value="1"/>
</dbReference>
<dbReference type="AlphaFoldDB" id="A0A0G4MD46"/>
<organism evidence="13 14">
    <name type="scientific">Verticillium longisporum</name>
    <name type="common">Verticillium dahliae var. longisporum</name>
    <dbReference type="NCBI Taxonomy" id="100787"/>
    <lineage>
        <taxon>Eukaryota</taxon>
        <taxon>Fungi</taxon>
        <taxon>Dikarya</taxon>
        <taxon>Ascomycota</taxon>
        <taxon>Pezizomycotina</taxon>
        <taxon>Sordariomycetes</taxon>
        <taxon>Hypocreomycetidae</taxon>
        <taxon>Glomerellales</taxon>
        <taxon>Plectosphaerellaceae</taxon>
        <taxon>Verticillium</taxon>
    </lineage>
</organism>
<dbReference type="InterPro" id="IPR018108">
    <property type="entry name" value="MCP_transmembrane"/>
</dbReference>
<sequence length="543" mass="61315">MSRQEILRAYRHLYRGLLRAVQFSVKGRYTARDQLRAAFRDKNATFEAESVKRTIWFINSAALERGLEHSILKNLIRTAYARQNPETWRSVVKTASQPKKNSPPPIPSLEGPSQLHNGEGSACTDGTTSIDVRPRRHQSEPRASQPPFRPIYLLPIHTTNLEARSFRVRRHQTHGIYPPPDSQLDHQQRQRRRSMPAQFLERHHVPTTITPSIMPQHEKPQRLVKRYRTEIAASTSSVFSTVVAFPLDSVKTRMQTYRYDGFLDCVRHTYQTEQLRGFFRGVLAPTASVTLVRTVSFSIYQRAKYGYSGWIKKNMGVDVLDHVNRKGTYPNFYSVACFGAAGATAGSCITVVACPFELTKLSAQVSVLLSDHKKLAEANCRVSNGHAVAASYQNKGTFKTMRNIIRHRGIFGLYTGFNLHLLRDTLGTAIYFMVYESGKQLGTTYGGDSPTTNRMAVVASGGLCGIVSWAMIYPIDSAKSIYQRNSLLYSRGQQVEPPPKITFFRKHMYRGLGVSMGRSCVVNAIFFSAFEFTKKHVNSLDDD</sequence>
<evidence type="ECO:0000256" key="2">
    <source>
        <dbReference type="ARBA" id="ARBA00006375"/>
    </source>
</evidence>
<keyword evidence="14" id="KW-1185">Reference proteome</keyword>
<dbReference type="EMBL" id="CVQH01021984">
    <property type="protein sequence ID" value="CRK32066.1"/>
    <property type="molecule type" value="Genomic_DNA"/>
</dbReference>
<name>A0A0G4MD46_VERLO</name>
<feature type="repeat" description="Solcar" evidence="10">
    <location>
        <begin position="333"/>
        <end position="441"/>
    </location>
</feature>
<dbReference type="PROSITE" id="PS50920">
    <property type="entry name" value="SOLCAR"/>
    <property type="match status" value="2"/>
</dbReference>
<keyword evidence="5" id="KW-0677">Repeat</keyword>
<evidence type="ECO:0000313" key="14">
    <source>
        <dbReference type="Proteomes" id="UP000044602"/>
    </source>
</evidence>
<dbReference type="InterPro" id="IPR050567">
    <property type="entry name" value="Mitochondrial_Carrier"/>
</dbReference>
<evidence type="ECO:0000256" key="8">
    <source>
        <dbReference type="ARBA" id="ARBA00023128"/>
    </source>
</evidence>
<feature type="region of interest" description="Disordered" evidence="12">
    <location>
        <begin position="90"/>
        <end position="148"/>
    </location>
</feature>
<protein>
    <recommendedName>
        <fullName evidence="15">Mitochondrial carrier protein</fullName>
    </recommendedName>
</protein>
<dbReference type="STRING" id="100787.A0A0G4MD46"/>
<evidence type="ECO:0000256" key="4">
    <source>
        <dbReference type="ARBA" id="ARBA00022692"/>
    </source>
</evidence>
<reference evidence="13 14" key="1">
    <citation type="submission" date="2015-05" db="EMBL/GenBank/DDBJ databases">
        <authorList>
            <person name="Wang D.B."/>
            <person name="Wang M."/>
        </authorList>
    </citation>
    <scope>NUCLEOTIDE SEQUENCE [LARGE SCALE GENOMIC DNA]</scope>
    <source>
        <strain evidence="13">VL1</strain>
    </source>
</reference>
<evidence type="ECO:0000256" key="5">
    <source>
        <dbReference type="ARBA" id="ARBA00022737"/>
    </source>
</evidence>
<feature type="repeat" description="Solcar" evidence="10">
    <location>
        <begin position="224"/>
        <end position="306"/>
    </location>
</feature>
<evidence type="ECO:0000256" key="10">
    <source>
        <dbReference type="PROSITE-ProRule" id="PRU00282"/>
    </source>
</evidence>
<evidence type="ECO:0000256" key="9">
    <source>
        <dbReference type="ARBA" id="ARBA00023136"/>
    </source>
</evidence>